<dbReference type="AlphaFoldDB" id="A0A126SYN6"/>
<dbReference type="InterPro" id="IPR000391">
    <property type="entry name" value="Rng_hydr_dOase-bsu"/>
</dbReference>
<dbReference type="GO" id="GO:0051213">
    <property type="term" value="F:dioxygenase activity"/>
    <property type="evidence" value="ECO:0007669"/>
    <property type="project" value="UniProtKB-KW"/>
</dbReference>
<comment type="similarity">
    <text evidence="1">Belongs to the bacterial ring-hydroxylating dioxygenase beta subunit family.</text>
</comment>
<dbReference type="NCBIfam" id="NF007479">
    <property type="entry name" value="PRK10069.1"/>
    <property type="match status" value="1"/>
</dbReference>
<keyword evidence="2" id="KW-0560">Oxidoreductase</keyword>
<keyword evidence="3" id="KW-0223">Dioxygenase</keyword>
<reference evidence="3" key="1">
    <citation type="journal article" date="2016" name="Appl. Environ. Microbiol.">
        <title>Functional Metagenomics of a Biostimulated Petroleum-Contaminated Soil Reveals an Extraordinary Diversity of Extradiol Dioxygenases.</title>
        <authorList>
            <person name="Terron-Gonzalez L."/>
            <person name="Martin-Cabello G."/>
            <person name="Ferrer M."/>
            <person name="Santero E."/>
        </authorList>
    </citation>
    <scope>NUCLEOTIDE SEQUENCE</scope>
</reference>
<dbReference type="SUPFAM" id="SSF54427">
    <property type="entry name" value="NTF2-like"/>
    <property type="match status" value="1"/>
</dbReference>
<dbReference type="InterPro" id="IPR032710">
    <property type="entry name" value="NTF2-like_dom_sf"/>
</dbReference>
<name>A0A126SYN6_9BACT</name>
<accession>A0A126SYN6</accession>
<dbReference type="EMBL" id="KU144985">
    <property type="protein sequence ID" value="AMK59416.1"/>
    <property type="molecule type" value="Genomic_DNA"/>
</dbReference>
<proteinExistence type="inferred from homology"/>
<sequence>MRIASESNAGTRNPDGLPESLDAKVRLQYEVEQFLYEEAALLDERRFSEWLDFLTDDIHYWMPIRRTTTAKDTENEFTEIGQMAFFDDDKELLTARVRKMAVGYAWSEDPPSRTRHFVTNVRLIAMHGDDITVEANFHLYRTRLESEEDGWRGRRQDVLRRVGSQFRLAKRHIYLEQTVLLSPNLSNSFLAERGKS</sequence>
<dbReference type="PANTHER" id="PTHR41534:SF2">
    <property type="entry name" value="3-PHENYLPROPIONATE_CINNAMIC ACID DIOXYGENASE SUBUNIT BETA"/>
    <property type="match status" value="1"/>
</dbReference>
<dbReference type="Gene3D" id="3.10.450.50">
    <property type="match status" value="1"/>
</dbReference>
<evidence type="ECO:0000256" key="1">
    <source>
        <dbReference type="ARBA" id="ARBA00009570"/>
    </source>
</evidence>
<dbReference type="CDD" id="cd00667">
    <property type="entry name" value="ring_hydroxylating_dioxygenases_beta"/>
    <property type="match status" value="1"/>
</dbReference>
<dbReference type="Pfam" id="PF00866">
    <property type="entry name" value="Ring_hydroxyl_B"/>
    <property type="match status" value="1"/>
</dbReference>
<protein>
    <submittedName>
        <fullName evidence="3">Biphenyl 2,3-dioxygenase beta subunit</fullName>
    </submittedName>
</protein>
<dbReference type="GO" id="GO:0019380">
    <property type="term" value="P:3-phenylpropionate catabolic process"/>
    <property type="evidence" value="ECO:0007669"/>
    <property type="project" value="TreeGrafter"/>
</dbReference>
<dbReference type="PANTHER" id="PTHR41534">
    <property type="entry name" value="BLR3401 PROTEIN"/>
    <property type="match status" value="1"/>
</dbReference>
<evidence type="ECO:0000256" key="2">
    <source>
        <dbReference type="ARBA" id="ARBA00023002"/>
    </source>
</evidence>
<organism evidence="3">
    <name type="scientific">uncultured bacterium UPO61</name>
    <dbReference type="NCBI Taxonomy" id="1776982"/>
    <lineage>
        <taxon>Bacteria</taxon>
        <taxon>environmental samples</taxon>
    </lineage>
</organism>
<evidence type="ECO:0000313" key="3">
    <source>
        <dbReference type="EMBL" id="AMK59416.1"/>
    </source>
</evidence>